<dbReference type="EMBL" id="JAVHNR010000001">
    <property type="protein sequence ID" value="KAK6357542.1"/>
    <property type="molecule type" value="Genomic_DNA"/>
</dbReference>
<dbReference type="Proteomes" id="UP001313282">
    <property type="component" value="Unassembled WGS sequence"/>
</dbReference>
<feature type="transmembrane region" description="Helical" evidence="2">
    <location>
        <begin position="815"/>
        <end position="840"/>
    </location>
</feature>
<reference evidence="3 4" key="1">
    <citation type="submission" date="2019-10" db="EMBL/GenBank/DDBJ databases">
        <authorList>
            <person name="Palmer J.M."/>
        </authorList>
    </citation>
    <scope>NUCLEOTIDE SEQUENCE [LARGE SCALE GENOMIC DNA]</scope>
    <source>
        <strain evidence="3 4">TWF718</strain>
    </source>
</reference>
<gene>
    <name evidence="3" type="ORF">TWF718_001851</name>
</gene>
<evidence type="ECO:0000256" key="1">
    <source>
        <dbReference type="SAM" id="MobiDB-lite"/>
    </source>
</evidence>
<accession>A0AAN8N976</accession>
<keyword evidence="2" id="KW-0812">Transmembrane</keyword>
<sequence length="842" mass="97156">MGRADRVSRARKTGSKARSQTNGQSEFQEGYRAGPRIYRSSKNTPKYITDAVAKAISEGAKDEDVLELLKPFGNYNDHWLSYRIRVEGKIPRRNLCATDHNFIRRETLRAMREGREPPKFRFIHGREVKDTVVKRLTKKLTLDSTSLELEADEDEGHRNIEVVYPGDDTQVNTSGTFDEDYFEELDAPGEQLSYFEELDAPGEQLSYFEELDAPGELLSGFESYGPDGLNCFPEPNSGSFLPKSTLGGRSCPGEAHTADRTSDTSDVFGSESWLRKAKDIDMESIATFVDKVQQELRESWTRIQVEMEENGEPTEAEPGIPDIDYGGLTHADSHEKWSKYGRDKLNQWLKEGEMLALKWLLWIIEKQKESGDSLHTCYLRLGGICRPTEQYLYFMDWDTSKMMPPPHILLSLFERPESIPLPIRDAFHDQLPKIGAPTPEVREYESRELRRIFEANFAEVIRTSQAHKKNEIWNRGLTSVTVHLLEIERRFGPNHYLLIRAIFRFATVMERAQLESINDKDIIPLLFILLNKISRLKLEDSPTGDVPHALIHLYRSLVRIRNFEGAKRCLGHYRKYKMRIGIWDPRDEEIFHNKRLTLTGMEYSHSKDEKMQAKGRELLREAMSFFGRRKFKNQIIGAFGTTVAVFDFLQKGKYLRFSGSPGEAIESLLMSIKYSDKLPEHELSARKFEGVYELGLCYEKMGLYWRALVCFHDDYFYRKRSGLIDTSAKTVAALRRNLAKCGLSEQTRPTDHALMFLQKTPKHDFQTFETRARPCAHEDDNLEREKDFISTDEDRALLDNPWYEFNKKIDGAFDLFLQSIGSLATAVNIIANILSFGYYARK</sequence>
<keyword evidence="2" id="KW-0472">Membrane</keyword>
<dbReference type="AlphaFoldDB" id="A0AAN8N976"/>
<feature type="compositionally biased region" description="Polar residues" evidence="1">
    <location>
        <begin position="16"/>
        <end position="27"/>
    </location>
</feature>
<keyword evidence="4" id="KW-1185">Reference proteome</keyword>
<evidence type="ECO:0000256" key="2">
    <source>
        <dbReference type="SAM" id="Phobius"/>
    </source>
</evidence>
<feature type="region of interest" description="Disordered" evidence="1">
    <location>
        <begin position="1"/>
        <end position="42"/>
    </location>
</feature>
<name>A0AAN8N976_9PEZI</name>
<evidence type="ECO:0000313" key="3">
    <source>
        <dbReference type="EMBL" id="KAK6357542.1"/>
    </source>
</evidence>
<protein>
    <submittedName>
        <fullName evidence="3">Uncharacterized protein</fullName>
    </submittedName>
</protein>
<proteinExistence type="predicted"/>
<comment type="caution">
    <text evidence="3">The sequence shown here is derived from an EMBL/GenBank/DDBJ whole genome shotgun (WGS) entry which is preliminary data.</text>
</comment>
<evidence type="ECO:0000313" key="4">
    <source>
        <dbReference type="Proteomes" id="UP001313282"/>
    </source>
</evidence>
<keyword evidence="2" id="KW-1133">Transmembrane helix</keyword>
<organism evidence="3 4">
    <name type="scientific">Orbilia javanica</name>
    <dbReference type="NCBI Taxonomy" id="47235"/>
    <lineage>
        <taxon>Eukaryota</taxon>
        <taxon>Fungi</taxon>
        <taxon>Dikarya</taxon>
        <taxon>Ascomycota</taxon>
        <taxon>Pezizomycotina</taxon>
        <taxon>Orbiliomycetes</taxon>
        <taxon>Orbiliales</taxon>
        <taxon>Orbiliaceae</taxon>
        <taxon>Orbilia</taxon>
    </lineage>
</organism>